<evidence type="ECO:0000313" key="3">
    <source>
        <dbReference type="EMBL" id="KLO10588.1"/>
    </source>
</evidence>
<dbReference type="EMBL" id="KQ086022">
    <property type="protein sequence ID" value="KLO10588.1"/>
    <property type="molecule type" value="Genomic_DNA"/>
</dbReference>
<dbReference type="InParanoid" id="A0A0H2RMA3"/>
<sequence length="440" mass="48783">MSTSMMTMDASGGLKSVQHQQHTPSGPHVLDKGPAAAKWTLADDQSMLDVLLFAREKGDIASNGHFKMQTWQDVVYTVAASTTAGGRKDVENCKSRLQRLRKDYRAIKSIKEQPGFKWSGEQCMLVASEETWDSYIKAHAEQHKYRTLKFPQYDAIATLGDDELPEGHAPVKAIQPRPVITRTPLEDQTPAHTPPPPPPLQATQQSVTFPPPPHGQTATFIVPFSQRAAPGPSGPTFTSLMQSQPPPQQGVFSSKRTTPSPDDNRSEIEEEEDTSHVNGARNGTTQAARRAPGRPRKKPRLENPKEATPSISMGPPSPPKSPSRSLPPLDLTAIIGESVRHLKGPLDDYVELQRPHAIHRNQLPPQYPETLHLPSRHRVNTAVILVLDQELNLSPEEKARLIHIFGRDIDAADRFILFCYRPQAAAVRTAWIQQLLAQNR</sequence>
<accession>A0A0H2RMA3</accession>
<feature type="region of interest" description="Disordered" evidence="1">
    <location>
        <begin position="184"/>
        <end position="328"/>
    </location>
</feature>
<organism evidence="3 4">
    <name type="scientific">Schizopora paradoxa</name>
    <dbReference type="NCBI Taxonomy" id="27342"/>
    <lineage>
        <taxon>Eukaryota</taxon>
        <taxon>Fungi</taxon>
        <taxon>Dikarya</taxon>
        <taxon>Basidiomycota</taxon>
        <taxon>Agaricomycotina</taxon>
        <taxon>Agaricomycetes</taxon>
        <taxon>Hymenochaetales</taxon>
        <taxon>Schizoporaceae</taxon>
        <taxon>Schizopora</taxon>
    </lineage>
</organism>
<evidence type="ECO:0000313" key="4">
    <source>
        <dbReference type="Proteomes" id="UP000053477"/>
    </source>
</evidence>
<dbReference type="Pfam" id="PF12776">
    <property type="entry name" value="Myb_DNA-bind_3"/>
    <property type="match status" value="1"/>
</dbReference>
<keyword evidence="4" id="KW-1185">Reference proteome</keyword>
<dbReference type="OrthoDB" id="76215at2759"/>
<protein>
    <recommendedName>
        <fullName evidence="2">Myb/SANT-like domain-containing protein</fullName>
    </recommendedName>
</protein>
<dbReference type="AlphaFoldDB" id="A0A0H2RMA3"/>
<gene>
    <name evidence="3" type="ORF">SCHPADRAFT_892230</name>
</gene>
<evidence type="ECO:0000259" key="2">
    <source>
        <dbReference type="Pfam" id="PF12776"/>
    </source>
</evidence>
<dbReference type="PANTHER" id="PTHR46929">
    <property type="entry name" value="EXPRESSED PROTEIN"/>
    <property type="match status" value="1"/>
</dbReference>
<feature type="region of interest" description="Disordered" evidence="1">
    <location>
        <begin position="1"/>
        <end position="29"/>
    </location>
</feature>
<evidence type="ECO:0000256" key="1">
    <source>
        <dbReference type="SAM" id="MobiDB-lite"/>
    </source>
</evidence>
<dbReference type="Proteomes" id="UP000053477">
    <property type="component" value="Unassembled WGS sequence"/>
</dbReference>
<dbReference type="InterPro" id="IPR024752">
    <property type="entry name" value="Myb/SANT-like_dom"/>
</dbReference>
<feature type="compositionally biased region" description="Polar residues" evidence="1">
    <location>
        <begin position="250"/>
        <end position="261"/>
    </location>
</feature>
<dbReference type="STRING" id="27342.A0A0H2RMA3"/>
<proteinExistence type="predicted"/>
<dbReference type="PANTHER" id="PTHR46929:SF3">
    <property type="entry name" value="MYB_SANT-LIKE DOMAIN-CONTAINING PROTEIN"/>
    <property type="match status" value="1"/>
</dbReference>
<reference evidence="3 4" key="1">
    <citation type="submission" date="2015-04" db="EMBL/GenBank/DDBJ databases">
        <title>Complete genome sequence of Schizopora paradoxa KUC8140, a cosmopolitan wood degrader in East Asia.</title>
        <authorList>
            <consortium name="DOE Joint Genome Institute"/>
            <person name="Min B."/>
            <person name="Park H."/>
            <person name="Jang Y."/>
            <person name="Kim J.-J."/>
            <person name="Kim K.H."/>
            <person name="Pangilinan J."/>
            <person name="Lipzen A."/>
            <person name="Riley R."/>
            <person name="Grigoriev I.V."/>
            <person name="Spatafora J.W."/>
            <person name="Choi I.-G."/>
        </authorList>
    </citation>
    <scope>NUCLEOTIDE SEQUENCE [LARGE SCALE GENOMIC DNA]</scope>
    <source>
        <strain evidence="3 4">KUC8140</strain>
    </source>
</reference>
<feature type="domain" description="Myb/SANT-like" evidence="2">
    <location>
        <begin position="38"/>
        <end position="135"/>
    </location>
</feature>
<name>A0A0H2RMA3_9AGAM</name>